<dbReference type="AlphaFoldDB" id="A0AAV1QFZ3"/>
<dbReference type="Gene3D" id="2.60.40.10">
    <property type="entry name" value="Immunoglobulins"/>
    <property type="match status" value="1"/>
</dbReference>
<dbReference type="EMBL" id="CAWUFR010000984">
    <property type="protein sequence ID" value="CAK6982285.1"/>
    <property type="molecule type" value="Genomic_DNA"/>
</dbReference>
<keyword evidence="2" id="KW-1185">Reference proteome</keyword>
<comment type="caution">
    <text evidence="1">The sequence shown here is derived from an EMBL/GenBank/DDBJ whole genome shotgun (WGS) entry which is preliminary data.</text>
</comment>
<evidence type="ECO:0000313" key="2">
    <source>
        <dbReference type="Proteomes" id="UP001314229"/>
    </source>
</evidence>
<accession>A0AAV1QFZ3</accession>
<sequence>MTGLTLDDSGIYTVEINGKETSQTQLLVISPVPKPTISISCDPGMTSCVLTCSGNITGADPVTYWWTAGDKERTSIKELKITK</sequence>
<dbReference type="Proteomes" id="UP001314229">
    <property type="component" value="Unassembled WGS sequence"/>
</dbReference>
<protein>
    <submittedName>
        <fullName evidence="1">Uncharacterized protein LOC128354439 isoform X2</fullName>
    </submittedName>
</protein>
<organism evidence="1 2">
    <name type="scientific">Scomber scombrus</name>
    <name type="common">Atlantic mackerel</name>
    <name type="synonym">Scomber vernalis</name>
    <dbReference type="NCBI Taxonomy" id="13677"/>
    <lineage>
        <taxon>Eukaryota</taxon>
        <taxon>Metazoa</taxon>
        <taxon>Chordata</taxon>
        <taxon>Craniata</taxon>
        <taxon>Vertebrata</taxon>
        <taxon>Euteleostomi</taxon>
        <taxon>Actinopterygii</taxon>
        <taxon>Neopterygii</taxon>
        <taxon>Teleostei</taxon>
        <taxon>Neoteleostei</taxon>
        <taxon>Acanthomorphata</taxon>
        <taxon>Pelagiaria</taxon>
        <taxon>Scombriformes</taxon>
        <taxon>Scombridae</taxon>
        <taxon>Scomber</taxon>
    </lineage>
</organism>
<name>A0AAV1QFZ3_SCOSC</name>
<proteinExistence type="predicted"/>
<reference evidence="1 2" key="1">
    <citation type="submission" date="2024-01" db="EMBL/GenBank/DDBJ databases">
        <authorList>
            <person name="Alioto T."/>
            <person name="Alioto T."/>
            <person name="Gomez Garrido J."/>
        </authorList>
    </citation>
    <scope>NUCLEOTIDE SEQUENCE [LARGE SCALE GENOMIC DNA]</scope>
</reference>
<feature type="non-terminal residue" evidence="1">
    <location>
        <position position="83"/>
    </location>
</feature>
<evidence type="ECO:0000313" key="1">
    <source>
        <dbReference type="EMBL" id="CAK6982285.1"/>
    </source>
</evidence>
<dbReference type="InterPro" id="IPR013783">
    <property type="entry name" value="Ig-like_fold"/>
</dbReference>
<gene>
    <name evidence="1" type="ORF">FSCOSCO3_A030795</name>
</gene>